<reference evidence="6 7" key="1">
    <citation type="submission" date="2023-02" db="EMBL/GenBank/DDBJ databases">
        <title>LHISI_Scaffold_Assembly.</title>
        <authorList>
            <person name="Stuart O.P."/>
            <person name="Cleave R."/>
            <person name="Magrath M.J.L."/>
            <person name="Mikheyev A.S."/>
        </authorList>
    </citation>
    <scope>NUCLEOTIDE SEQUENCE [LARGE SCALE GENOMIC DNA]</scope>
    <source>
        <strain evidence="6">Daus_M_001</strain>
        <tissue evidence="6">Leg muscle</tissue>
    </source>
</reference>
<organism evidence="6 7">
    <name type="scientific">Dryococelus australis</name>
    <dbReference type="NCBI Taxonomy" id="614101"/>
    <lineage>
        <taxon>Eukaryota</taxon>
        <taxon>Metazoa</taxon>
        <taxon>Ecdysozoa</taxon>
        <taxon>Arthropoda</taxon>
        <taxon>Hexapoda</taxon>
        <taxon>Insecta</taxon>
        <taxon>Pterygota</taxon>
        <taxon>Neoptera</taxon>
        <taxon>Polyneoptera</taxon>
        <taxon>Phasmatodea</taxon>
        <taxon>Verophasmatodea</taxon>
        <taxon>Anareolatae</taxon>
        <taxon>Phasmatidae</taxon>
        <taxon>Eurycanthinae</taxon>
        <taxon>Dryococelus</taxon>
    </lineage>
</organism>
<evidence type="ECO:0000256" key="4">
    <source>
        <dbReference type="SAM" id="MobiDB-lite"/>
    </source>
</evidence>
<dbReference type="SUPFAM" id="SSF57903">
    <property type="entry name" value="FYVE/PHD zinc finger"/>
    <property type="match status" value="1"/>
</dbReference>
<evidence type="ECO:0000256" key="1">
    <source>
        <dbReference type="ARBA" id="ARBA00022723"/>
    </source>
</evidence>
<gene>
    <name evidence="6" type="ORF">PR048_028451</name>
</gene>
<evidence type="ECO:0000313" key="6">
    <source>
        <dbReference type="EMBL" id="KAJ8869460.1"/>
    </source>
</evidence>
<keyword evidence="2" id="KW-0863">Zinc-finger</keyword>
<dbReference type="InterPro" id="IPR011011">
    <property type="entry name" value="Znf_FYVE_PHD"/>
</dbReference>
<sequence>MSPYDAIKGKLKGRAGPMKAWLEKSKKFERVKWATEKLLRPTATSIASIVDPPVLWILNGHSSHAKSRELINLARETNAVLLCFPPHTTHRLQPHDVSFMAPFSDFYEQEVSKWLLNQLGRSVTIYQIGNLFNAAFFRAATVRTAVKGLKKTGICPFNRNVFPDHLFAPSDTTEQPLDNSHETPAVRRSTALPAELQPSTSSCTFAMVGPHRSRPISRSTAVEPLPSTPRSTSMEESQPTTPRPTTMEQSQLSTPQPSSSPYKAELVAEERERNTRKCVKKTALFKRANERANSKAKERKKRKVEEPAMTFEEEEEGEMDEACIFCNELFIHSEYKETWIQCSSCQGLAHEACSSAEEENYTFICDFCA</sequence>
<feature type="domain" description="Zinc finger PHD-type" evidence="5">
    <location>
        <begin position="322"/>
        <end position="369"/>
    </location>
</feature>
<accession>A0ABQ9GAL4</accession>
<evidence type="ECO:0000256" key="3">
    <source>
        <dbReference type="ARBA" id="ARBA00022833"/>
    </source>
</evidence>
<comment type="caution">
    <text evidence="6">The sequence shown here is derived from an EMBL/GenBank/DDBJ whole genome shotgun (WGS) entry which is preliminary data.</text>
</comment>
<feature type="region of interest" description="Disordered" evidence="4">
    <location>
        <begin position="189"/>
        <end position="271"/>
    </location>
</feature>
<dbReference type="SMART" id="SM00249">
    <property type="entry name" value="PHD"/>
    <property type="match status" value="1"/>
</dbReference>
<protein>
    <recommendedName>
        <fullName evidence="5">Zinc finger PHD-type domain-containing protein</fullName>
    </recommendedName>
</protein>
<evidence type="ECO:0000256" key="2">
    <source>
        <dbReference type="ARBA" id="ARBA00022771"/>
    </source>
</evidence>
<keyword evidence="1" id="KW-0479">Metal-binding</keyword>
<keyword evidence="3" id="KW-0862">Zinc</keyword>
<dbReference type="Proteomes" id="UP001159363">
    <property type="component" value="Chromosome 12"/>
</dbReference>
<evidence type="ECO:0000259" key="5">
    <source>
        <dbReference type="SMART" id="SM00249"/>
    </source>
</evidence>
<evidence type="ECO:0000313" key="7">
    <source>
        <dbReference type="Proteomes" id="UP001159363"/>
    </source>
</evidence>
<feature type="compositionally biased region" description="Polar residues" evidence="4">
    <location>
        <begin position="228"/>
        <end position="248"/>
    </location>
</feature>
<proteinExistence type="predicted"/>
<name>A0ABQ9GAL4_9NEOP</name>
<dbReference type="CDD" id="cd15517">
    <property type="entry name" value="PHD_TCF19_like"/>
    <property type="match status" value="1"/>
</dbReference>
<dbReference type="InterPro" id="IPR004875">
    <property type="entry name" value="DDE_SF_endonuclease_dom"/>
</dbReference>
<keyword evidence="7" id="KW-1185">Reference proteome</keyword>
<dbReference type="InterPro" id="IPR001965">
    <property type="entry name" value="Znf_PHD"/>
</dbReference>
<dbReference type="EMBL" id="JARBHB010000013">
    <property type="protein sequence ID" value="KAJ8869460.1"/>
    <property type="molecule type" value="Genomic_DNA"/>
</dbReference>
<feature type="region of interest" description="Disordered" evidence="4">
    <location>
        <begin position="290"/>
        <end position="313"/>
    </location>
</feature>
<dbReference type="Pfam" id="PF03184">
    <property type="entry name" value="DDE_1"/>
    <property type="match status" value="1"/>
</dbReference>
<feature type="compositionally biased region" description="Low complexity" evidence="4">
    <location>
        <begin position="249"/>
        <end position="261"/>
    </location>
</feature>